<accession>A0A167IZ16</accession>
<dbReference type="Pfam" id="PF05794">
    <property type="entry name" value="Tcp11"/>
    <property type="match status" value="1"/>
</dbReference>
<feature type="region of interest" description="Disordered" evidence="2">
    <location>
        <begin position="452"/>
        <end position="503"/>
    </location>
</feature>
<protein>
    <submittedName>
        <fullName evidence="3">Uncharacterized protein</fullName>
    </submittedName>
</protein>
<keyword evidence="4" id="KW-1185">Reference proteome</keyword>
<feature type="compositionally biased region" description="Low complexity" evidence="2">
    <location>
        <begin position="307"/>
        <end position="331"/>
    </location>
</feature>
<evidence type="ECO:0000313" key="4">
    <source>
        <dbReference type="Proteomes" id="UP000076738"/>
    </source>
</evidence>
<proteinExistence type="inferred from homology"/>
<organism evidence="3 4">
    <name type="scientific">Calocera viscosa (strain TUFC12733)</name>
    <dbReference type="NCBI Taxonomy" id="1330018"/>
    <lineage>
        <taxon>Eukaryota</taxon>
        <taxon>Fungi</taxon>
        <taxon>Dikarya</taxon>
        <taxon>Basidiomycota</taxon>
        <taxon>Agaricomycotina</taxon>
        <taxon>Dacrymycetes</taxon>
        <taxon>Dacrymycetales</taxon>
        <taxon>Dacrymycetaceae</taxon>
        <taxon>Calocera</taxon>
    </lineage>
</organism>
<evidence type="ECO:0000313" key="3">
    <source>
        <dbReference type="EMBL" id="KZO93097.1"/>
    </source>
</evidence>
<dbReference type="EMBL" id="KV417304">
    <property type="protein sequence ID" value="KZO93097.1"/>
    <property type="molecule type" value="Genomic_DNA"/>
</dbReference>
<dbReference type="AlphaFoldDB" id="A0A167IZ16"/>
<evidence type="ECO:0000256" key="1">
    <source>
        <dbReference type="ARBA" id="ARBA00010954"/>
    </source>
</evidence>
<dbReference type="OrthoDB" id="276323at2759"/>
<feature type="region of interest" description="Disordered" evidence="2">
    <location>
        <begin position="378"/>
        <end position="403"/>
    </location>
</feature>
<feature type="region of interest" description="Disordered" evidence="2">
    <location>
        <begin position="69"/>
        <end position="93"/>
    </location>
</feature>
<feature type="compositionally biased region" description="Low complexity" evidence="2">
    <location>
        <begin position="378"/>
        <end position="393"/>
    </location>
</feature>
<feature type="compositionally biased region" description="Basic and acidic residues" evidence="2">
    <location>
        <begin position="332"/>
        <end position="341"/>
    </location>
</feature>
<gene>
    <name evidence="3" type="ORF">CALVIDRAFT_557196</name>
</gene>
<dbReference type="InterPro" id="IPR008862">
    <property type="entry name" value="Tcp11"/>
</dbReference>
<dbReference type="Proteomes" id="UP000076738">
    <property type="component" value="Unassembled WGS sequence"/>
</dbReference>
<feature type="region of interest" description="Disordered" evidence="2">
    <location>
        <begin position="541"/>
        <end position="586"/>
    </location>
</feature>
<reference evidence="3 4" key="1">
    <citation type="journal article" date="2016" name="Mol. Biol. Evol.">
        <title>Comparative Genomics of Early-Diverging Mushroom-Forming Fungi Provides Insights into the Origins of Lignocellulose Decay Capabilities.</title>
        <authorList>
            <person name="Nagy L.G."/>
            <person name="Riley R."/>
            <person name="Tritt A."/>
            <person name="Adam C."/>
            <person name="Daum C."/>
            <person name="Floudas D."/>
            <person name="Sun H."/>
            <person name="Yadav J.S."/>
            <person name="Pangilinan J."/>
            <person name="Larsson K.H."/>
            <person name="Matsuura K."/>
            <person name="Barry K."/>
            <person name="Labutti K."/>
            <person name="Kuo R."/>
            <person name="Ohm R.A."/>
            <person name="Bhattacharya S.S."/>
            <person name="Shirouzu T."/>
            <person name="Yoshinaga Y."/>
            <person name="Martin F.M."/>
            <person name="Grigoriev I.V."/>
            <person name="Hibbett D.S."/>
        </authorList>
    </citation>
    <scope>NUCLEOTIDE SEQUENCE [LARGE SCALE GENOMIC DNA]</scope>
    <source>
        <strain evidence="3 4">TUFC12733</strain>
    </source>
</reference>
<feature type="compositionally biased region" description="Polar residues" evidence="2">
    <location>
        <begin position="467"/>
        <end position="482"/>
    </location>
</feature>
<feature type="region of interest" description="Disordered" evidence="2">
    <location>
        <begin position="302"/>
        <end position="341"/>
    </location>
</feature>
<name>A0A167IZ16_CALVF</name>
<comment type="similarity">
    <text evidence="1">Belongs to the TCP11 family.</text>
</comment>
<evidence type="ECO:0000256" key="2">
    <source>
        <dbReference type="SAM" id="MobiDB-lite"/>
    </source>
</evidence>
<sequence length="627" mass="68452">MAAHRPPAPASSPSASSPLQLQVIALPPDLQKQLDDAFLLHELVLRPASILPPGKSVLSLYTQARKRARGAEGEKEDEPLVNGNGNGSGVNSAEIERRVRVQLESAFWDDALEKLSSPTASVQLARLQQLYSDLGEHLAPLLPASDILMQQLREPMSPTSSPLESALYHLAALLQRLLRICAPVRDSAITALLQPITPPPTARDPNLPKLALATFRGILELATELKSDLQDAQIALLGERQLRQLIRKEAAGDERAVVQRFYEGVQLERVWEEWVGDVQGQGEERRWVGRLMLCLGSNRPVQPTIPPRFSSPNPGSSSNFSSSSSSANSERATAREEEKEHNYLPPQLLLESPALFQAQNTIQALTITACLATLVQPSLPSSSNSISNSTPSPGQTQKEEQLRSFTSRVWTLLSGEIAEGVPRRSSVQAQEEGESTKLVHLEEEVVSAWKAQRRKRKALHTPRASLDANSSGTGMQNGTNGASPAPLPEQEQEPDPDTEAERALRKSVSRLLRTEDPVFILLRKRLVQALAVHLSLPLVEEGSGPPSAEATPRTMRTGRRLPGMGGLHVGTTGTGEEEGEREGRGRKWEGRVRGFEGDVLGKAIGELAGELGEVVRWVEEVWEFGKR</sequence>